<dbReference type="InterPro" id="IPR043129">
    <property type="entry name" value="ATPase_NBD"/>
</dbReference>
<keyword evidence="3" id="KW-1185">Reference proteome</keyword>
<dbReference type="OrthoDB" id="4902213at2"/>
<dbReference type="InterPro" id="IPR036390">
    <property type="entry name" value="WH_DNA-bd_sf"/>
</dbReference>
<dbReference type="Proteomes" id="UP000440096">
    <property type="component" value="Unassembled WGS sequence"/>
</dbReference>
<evidence type="ECO:0000256" key="1">
    <source>
        <dbReference type="ARBA" id="ARBA00006479"/>
    </source>
</evidence>
<sequence length="393" mass="40962">MSSPTARDHNTASVLGVVLAGAPITRNQVMASTGLSKATVSRAVEELRIAGLVVDGEVDSVAGRGRRSTYLDLARSAGHVAGVSFGVQDTRLLVTDLRGRAITKESHATPGLASAAEAGAWLARHVRRVSAAADGALRQVVVAVPATVRAGAEVVRPPDALGFLAGTALHDTMQRKFEAPVSFDSDANAALLGTLAEEDLGERGDAVLFSVSSVFTAAACVDRQLVRGHTAAFGELGVLRAGVGDETLGRLLSSRGFLDFARQRGLRLRRIEHAWTRTLPGSEAVVAAFTSAVITAVGVVAVTLDPAIVFFTGRLAPLVEKVLPEVRDALASALPVVPAIVTSSTRELGLSTIRGAAEAGLRAAHRQLRDHVLTVRSKRLYAEADGLAGPYLS</sequence>
<gene>
    <name evidence="2" type="ORF">GKO32_26100</name>
</gene>
<dbReference type="Gene3D" id="3.30.420.40">
    <property type="match status" value="2"/>
</dbReference>
<dbReference type="EMBL" id="WMBA01000048">
    <property type="protein sequence ID" value="MTD57416.1"/>
    <property type="molecule type" value="Genomic_DNA"/>
</dbReference>
<dbReference type="AlphaFoldDB" id="A0A6N7Z8Y5"/>
<protein>
    <submittedName>
        <fullName evidence="2">ROK family protein</fullName>
    </submittedName>
</protein>
<name>A0A6N7Z8Y5_9PSEU</name>
<dbReference type="InterPro" id="IPR036388">
    <property type="entry name" value="WH-like_DNA-bd_sf"/>
</dbReference>
<dbReference type="Gene3D" id="1.10.10.10">
    <property type="entry name" value="Winged helix-like DNA-binding domain superfamily/Winged helix DNA-binding domain"/>
    <property type="match status" value="1"/>
</dbReference>
<dbReference type="Pfam" id="PF00480">
    <property type="entry name" value="ROK"/>
    <property type="match status" value="1"/>
</dbReference>
<accession>A0A6N7Z8Y5</accession>
<evidence type="ECO:0000313" key="2">
    <source>
        <dbReference type="EMBL" id="MTD57416.1"/>
    </source>
</evidence>
<proteinExistence type="inferred from homology"/>
<comment type="similarity">
    <text evidence="1">Belongs to the ROK (NagC/XylR) family.</text>
</comment>
<dbReference type="PANTHER" id="PTHR18964:SF149">
    <property type="entry name" value="BIFUNCTIONAL UDP-N-ACETYLGLUCOSAMINE 2-EPIMERASE_N-ACETYLMANNOSAMINE KINASE"/>
    <property type="match status" value="1"/>
</dbReference>
<reference evidence="2 3" key="1">
    <citation type="submission" date="2019-11" db="EMBL/GenBank/DDBJ databases">
        <title>Draft genome of Amycolatopsis RM579.</title>
        <authorList>
            <person name="Duangmal K."/>
            <person name="Mingma R."/>
        </authorList>
    </citation>
    <scope>NUCLEOTIDE SEQUENCE [LARGE SCALE GENOMIC DNA]</scope>
    <source>
        <strain evidence="2 3">RM579</strain>
    </source>
</reference>
<organism evidence="2 3">
    <name type="scientific">Amycolatopsis pithecellobii</name>
    <dbReference type="NCBI Taxonomy" id="664692"/>
    <lineage>
        <taxon>Bacteria</taxon>
        <taxon>Bacillati</taxon>
        <taxon>Actinomycetota</taxon>
        <taxon>Actinomycetes</taxon>
        <taxon>Pseudonocardiales</taxon>
        <taxon>Pseudonocardiaceae</taxon>
        <taxon>Amycolatopsis</taxon>
    </lineage>
</organism>
<dbReference type="SUPFAM" id="SSF53067">
    <property type="entry name" value="Actin-like ATPase domain"/>
    <property type="match status" value="1"/>
</dbReference>
<evidence type="ECO:0000313" key="3">
    <source>
        <dbReference type="Proteomes" id="UP000440096"/>
    </source>
</evidence>
<dbReference type="PANTHER" id="PTHR18964">
    <property type="entry name" value="ROK (REPRESSOR, ORF, KINASE) FAMILY"/>
    <property type="match status" value="1"/>
</dbReference>
<comment type="caution">
    <text evidence="2">The sequence shown here is derived from an EMBL/GenBank/DDBJ whole genome shotgun (WGS) entry which is preliminary data.</text>
</comment>
<dbReference type="RefSeq" id="WP_154759547.1">
    <property type="nucleotide sequence ID" value="NZ_WMBA01000048.1"/>
</dbReference>
<dbReference type="SUPFAM" id="SSF46785">
    <property type="entry name" value="Winged helix' DNA-binding domain"/>
    <property type="match status" value="1"/>
</dbReference>
<dbReference type="InterPro" id="IPR000600">
    <property type="entry name" value="ROK"/>
</dbReference>